<dbReference type="EMBL" id="WKED01000046">
    <property type="protein sequence ID" value="MCF5109308.1"/>
    <property type="molecule type" value="Genomic_DNA"/>
</dbReference>
<feature type="transmembrane region" description="Helical" evidence="6">
    <location>
        <begin position="426"/>
        <end position="446"/>
    </location>
</feature>
<sequence length="492" mass="51280">MSAPATPAVSFKLPMGLVIAVLVMVGVLLLPLPADLPVAGQRMLAILAFAVVVWITEAVSYEASAIMITSLMAFLLGTAPSLQAPTHLIGSSPAISMALTGFANPALALVAGALFIAAAMTHTGLDRRIALVTLTRVGTSTRGILVGAIAVTILLSLVVPSATARSACVVPIMMGVIAAFGVDKRSNIAAGIMIVVAQGTSIWNVGIQTAAAQNLLTVGFMDKMLGQRVSWIDWLIAGAPWALIMSAVLLLLVLKLLPPESNSIPGGKEAVAQSLVEIGPMTGPQKRLLTVSVLLLLAWATEGRLHSFDTTSTTYAGLVFLLLPGIGVMTWKDVQSRIPWGTVIVFGVGISLGTALLTTQAGQWLGAQVVAHTGLDQLGPLGVFAILGAFLIVIHLGFASATALTSALLPILIAVLQTLPGDFSRLGMTMLLGFVVSYGFILPINAPQNMVCLGTGTFTARQFAKVGLLVTLIGYLLMLVFAATYWSWLGWI</sequence>
<organism evidence="7 8">
    <name type="scientific">Pseudomonas gessardii</name>
    <dbReference type="NCBI Taxonomy" id="78544"/>
    <lineage>
        <taxon>Bacteria</taxon>
        <taxon>Pseudomonadati</taxon>
        <taxon>Pseudomonadota</taxon>
        <taxon>Gammaproteobacteria</taxon>
        <taxon>Pseudomonadales</taxon>
        <taxon>Pseudomonadaceae</taxon>
        <taxon>Pseudomonas</taxon>
    </lineage>
</organism>
<name>A0ABS9FCQ7_9PSED</name>
<evidence type="ECO:0000256" key="1">
    <source>
        <dbReference type="ARBA" id="ARBA00004141"/>
    </source>
</evidence>
<feature type="transmembrane region" description="Helical" evidence="6">
    <location>
        <begin position="44"/>
        <end position="75"/>
    </location>
</feature>
<comment type="subcellular location">
    <subcellularLocation>
        <location evidence="1">Membrane</location>
        <topology evidence="1">Multi-pass membrane protein</topology>
    </subcellularLocation>
</comment>
<dbReference type="NCBIfam" id="TIGR00785">
    <property type="entry name" value="dass"/>
    <property type="match status" value="1"/>
</dbReference>
<keyword evidence="8" id="KW-1185">Reference proteome</keyword>
<feature type="transmembrane region" description="Helical" evidence="6">
    <location>
        <begin position="140"/>
        <end position="158"/>
    </location>
</feature>
<feature type="transmembrane region" description="Helical" evidence="6">
    <location>
        <begin position="189"/>
        <end position="211"/>
    </location>
</feature>
<dbReference type="Proteomes" id="UP000814003">
    <property type="component" value="Unassembled WGS sequence"/>
</dbReference>
<evidence type="ECO:0000313" key="8">
    <source>
        <dbReference type="Proteomes" id="UP000814003"/>
    </source>
</evidence>
<dbReference type="InterPro" id="IPR001898">
    <property type="entry name" value="SLC13A/DASS"/>
</dbReference>
<dbReference type="InterPro" id="IPR030676">
    <property type="entry name" value="CitT-rel"/>
</dbReference>
<feature type="transmembrane region" description="Helical" evidence="6">
    <location>
        <begin position="338"/>
        <end position="361"/>
    </location>
</feature>
<feature type="transmembrane region" description="Helical" evidence="6">
    <location>
        <begin position="466"/>
        <end position="488"/>
    </location>
</feature>
<feature type="transmembrane region" description="Helical" evidence="6">
    <location>
        <begin position="95"/>
        <end position="119"/>
    </location>
</feature>
<reference evidence="7 8" key="1">
    <citation type="submission" date="2019-11" db="EMBL/GenBank/DDBJ databases">
        <title>Epiphytic Pseudomonas syringae from cherry orchards.</title>
        <authorList>
            <person name="Hulin M.T."/>
        </authorList>
    </citation>
    <scope>NUCLEOTIDE SEQUENCE [LARGE SCALE GENOMIC DNA]</scope>
    <source>
        <strain evidence="7 8">PA-6-5B</strain>
    </source>
</reference>
<evidence type="ECO:0000256" key="5">
    <source>
        <dbReference type="ARBA" id="ARBA00023136"/>
    </source>
</evidence>
<keyword evidence="4 6" id="KW-1133">Transmembrane helix</keyword>
<gene>
    <name evidence="7" type="ORF">GIW56_20970</name>
</gene>
<keyword evidence="5 6" id="KW-0472">Membrane</keyword>
<proteinExistence type="inferred from homology"/>
<evidence type="ECO:0000256" key="2">
    <source>
        <dbReference type="ARBA" id="ARBA00007349"/>
    </source>
</evidence>
<dbReference type="RefSeq" id="WP_236309842.1">
    <property type="nucleotide sequence ID" value="NZ_WKED01000046.1"/>
</dbReference>
<evidence type="ECO:0000256" key="3">
    <source>
        <dbReference type="ARBA" id="ARBA00022692"/>
    </source>
</evidence>
<evidence type="ECO:0000313" key="7">
    <source>
        <dbReference type="EMBL" id="MCF5109308.1"/>
    </source>
</evidence>
<accession>A0ABS9FCQ7</accession>
<feature type="transmembrane region" description="Helical" evidence="6">
    <location>
        <begin position="13"/>
        <end position="32"/>
    </location>
</feature>
<evidence type="ECO:0000256" key="4">
    <source>
        <dbReference type="ARBA" id="ARBA00022989"/>
    </source>
</evidence>
<protein>
    <submittedName>
        <fullName evidence="7">DASS family sodium-coupled anion symporter</fullName>
    </submittedName>
</protein>
<dbReference type="Pfam" id="PF00939">
    <property type="entry name" value="Na_sulph_symp"/>
    <property type="match status" value="1"/>
</dbReference>
<keyword evidence="3 6" id="KW-0812">Transmembrane</keyword>
<dbReference type="PANTHER" id="PTHR10283:SF82">
    <property type="entry name" value="SOLUTE CARRIER FAMILY 13 MEMBER 2"/>
    <property type="match status" value="1"/>
</dbReference>
<dbReference type="PIRSF" id="PIRSF002457">
    <property type="entry name" value="DASS"/>
    <property type="match status" value="1"/>
</dbReference>
<evidence type="ECO:0000256" key="6">
    <source>
        <dbReference type="SAM" id="Phobius"/>
    </source>
</evidence>
<feature type="transmembrane region" description="Helical" evidence="6">
    <location>
        <begin position="381"/>
        <end position="414"/>
    </location>
</feature>
<comment type="caution">
    <text evidence="7">The sequence shown here is derived from an EMBL/GenBank/DDBJ whole genome shotgun (WGS) entry which is preliminary data.</text>
</comment>
<feature type="transmembrane region" description="Helical" evidence="6">
    <location>
        <begin position="164"/>
        <end position="182"/>
    </location>
</feature>
<dbReference type="PANTHER" id="PTHR10283">
    <property type="entry name" value="SOLUTE CARRIER FAMILY 13 MEMBER"/>
    <property type="match status" value="1"/>
</dbReference>
<comment type="similarity">
    <text evidence="2">Belongs to the SLC13A/DASS transporter (TC 2.A.47) family. DIT1 subfamily.</text>
</comment>
<feature type="transmembrane region" description="Helical" evidence="6">
    <location>
        <begin position="231"/>
        <end position="254"/>
    </location>
</feature>